<keyword evidence="2" id="KW-1185">Reference proteome</keyword>
<dbReference type="EMBL" id="BAAAQM010000031">
    <property type="protein sequence ID" value="GAA1983296.1"/>
    <property type="molecule type" value="Genomic_DNA"/>
</dbReference>
<dbReference type="Proteomes" id="UP001499854">
    <property type="component" value="Unassembled WGS sequence"/>
</dbReference>
<reference evidence="1 2" key="1">
    <citation type="journal article" date="2019" name="Int. J. Syst. Evol. Microbiol.">
        <title>The Global Catalogue of Microorganisms (GCM) 10K type strain sequencing project: providing services to taxonomists for standard genome sequencing and annotation.</title>
        <authorList>
            <consortium name="The Broad Institute Genomics Platform"/>
            <consortium name="The Broad Institute Genome Sequencing Center for Infectious Disease"/>
            <person name="Wu L."/>
            <person name="Ma J."/>
        </authorList>
    </citation>
    <scope>NUCLEOTIDE SEQUENCE [LARGE SCALE GENOMIC DNA]</scope>
    <source>
        <strain evidence="1 2">JCM 16013</strain>
    </source>
</reference>
<evidence type="ECO:0008006" key="3">
    <source>
        <dbReference type="Google" id="ProtNLM"/>
    </source>
</evidence>
<evidence type="ECO:0000313" key="1">
    <source>
        <dbReference type="EMBL" id="GAA1983296.1"/>
    </source>
</evidence>
<organism evidence="1 2">
    <name type="scientific">Catenulispora subtropica</name>
    <dbReference type="NCBI Taxonomy" id="450798"/>
    <lineage>
        <taxon>Bacteria</taxon>
        <taxon>Bacillati</taxon>
        <taxon>Actinomycetota</taxon>
        <taxon>Actinomycetes</taxon>
        <taxon>Catenulisporales</taxon>
        <taxon>Catenulisporaceae</taxon>
        <taxon>Catenulispora</taxon>
    </lineage>
</organism>
<name>A0ABN2SBR6_9ACTN</name>
<proteinExistence type="predicted"/>
<dbReference type="RefSeq" id="WP_344659656.1">
    <property type="nucleotide sequence ID" value="NZ_BAAAQM010000031.1"/>
</dbReference>
<sequence>MEQMVRDEVWEQLDPRAGALGGKQRKRAAAAVWAAAVLLGAGVAVDYSGVVRAHLARSADVGTGGAALTTSKVIAQEVAVENTGWTTVRVVGVGQDGPGLRLLGSADPDVRTSGVHGAQPPFDLHPGQTKTVAVAYRVTDCEAVPAGAFPVQIRVDRPWGTQTIGISLPQVYDGAGGTAVNPPMTEWQKDMADRACGLGPSPAAPRANQ</sequence>
<evidence type="ECO:0000313" key="2">
    <source>
        <dbReference type="Proteomes" id="UP001499854"/>
    </source>
</evidence>
<accession>A0ABN2SBR6</accession>
<protein>
    <recommendedName>
        <fullName evidence="3">DUF4352 domain-containing protein</fullName>
    </recommendedName>
</protein>
<gene>
    <name evidence="1" type="ORF">GCM10009838_51240</name>
</gene>
<comment type="caution">
    <text evidence="1">The sequence shown here is derived from an EMBL/GenBank/DDBJ whole genome shotgun (WGS) entry which is preliminary data.</text>
</comment>